<reference evidence="4" key="1">
    <citation type="submission" date="2016-10" db="EMBL/GenBank/DDBJ databases">
        <authorList>
            <person name="Varghese N."/>
            <person name="Submissions S."/>
        </authorList>
    </citation>
    <scope>NUCLEOTIDE SEQUENCE [LARGE SCALE GENOMIC DNA]</scope>
    <source>
        <strain evidence="4">DSM 22017</strain>
    </source>
</reference>
<dbReference type="GO" id="GO:0006355">
    <property type="term" value="P:regulation of DNA-templated transcription"/>
    <property type="evidence" value="ECO:0007669"/>
    <property type="project" value="InterPro"/>
</dbReference>
<evidence type="ECO:0000313" key="3">
    <source>
        <dbReference type="EMBL" id="SED13076.1"/>
    </source>
</evidence>
<keyword evidence="1 3" id="KW-0238">DNA-binding</keyword>
<dbReference type="Proteomes" id="UP000198742">
    <property type="component" value="Unassembled WGS sequence"/>
</dbReference>
<name>A0A1H4Y512_9ACTN</name>
<organism evidence="3 4">
    <name type="scientific">Nocardioides exalbidus</name>
    <dbReference type="NCBI Taxonomy" id="402596"/>
    <lineage>
        <taxon>Bacteria</taxon>
        <taxon>Bacillati</taxon>
        <taxon>Actinomycetota</taxon>
        <taxon>Actinomycetes</taxon>
        <taxon>Propionibacteriales</taxon>
        <taxon>Nocardioidaceae</taxon>
        <taxon>Nocardioides</taxon>
    </lineage>
</organism>
<accession>A0A1H4Y512</accession>
<feature type="domain" description="HTH luxR-type" evidence="2">
    <location>
        <begin position="137"/>
        <end position="202"/>
    </location>
</feature>
<dbReference type="STRING" id="402596.SAMN04489844_3737"/>
<evidence type="ECO:0000256" key="1">
    <source>
        <dbReference type="ARBA" id="ARBA00023125"/>
    </source>
</evidence>
<sequence length="216" mass="23501">MFLGRTISIMRIALLNHSDVVVAGVSSIVGREGSDIQVVPGPSRAHSAIDVMFVDPAHQPHDEPARLSRLLADPQVHRVAVLTGAFRRRTAGAFLARGYAGYLSTALPRRDLVTALHAIHRGDHVVAPENDRPREQWPGQLSGLTARESDVLTLIAAGMSNHEIADRYNLSINSVKSYIRGAYRAIGVESRTKAVLWALTHGLHAPVEANRSAHRP</sequence>
<evidence type="ECO:0000259" key="2">
    <source>
        <dbReference type="PROSITE" id="PS50043"/>
    </source>
</evidence>
<protein>
    <submittedName>
        <fullName evidence="3">DNA-binding response regulator, NarL/FixJ family, contains REC and HTH domains</fullName>
    </submittedName>
</protein>
<dbReference type="CDD" id="cd06170">
    <property type="entry name" value="LuxR_C_like"/>
    <property type="match status" value="1"/>
</dbReference>
<dbReference type="EMBL" id="FNRT01000002">
    <property type="protein sequence ID" value="SED13076.1"/>
    <property type="molecule type" value="Genomic_DNA"/>
</dbReference>
<dbReference type="InterPro" id="IPR000792">
    <property type="entry name" value="Tscrpt_reg_LuxR_C"/>
</dbReference>
<dbReference type="InterPro" id="IPR039420">
    <property type="entry name" value="WalR-like"/>
</dbReference>
<dbReference type="InterPro" id="IPR016032">
    <property type="entry name" value="Sig_transdc_resp-reg_C-effctor"/>
</dbReference>
<dbReference type="Pfam" id="PF00196">
    <property type="entry name" value="GerE"/>
    <property type="match status" value="1"/>
</dbReference>
<dbReference type="PRINTS" id="PR00038">
    <property type="entry name" value="HTHLUXR"/>
</dbReference>
<proteinExistence type="predicted"/>
<evidence type="ECO:0000313" key="4">
    <source>
        <dbReference type="Proteomes" id="UP000198742"/>
    </source>
</evidence>
<dbReference type="Gene3D" id="3.40.50.2300">
    <property type="match status" value="1"/>
</dbReference>
<dbReference type="AlphaFoldDB" id="A0A1H4Y512"/>
<dbReference type="PROSITE" id="PS50043">
    <property type="entry name" value="HTH_LUXR_2"/>
    <property type="match status" value="1"/>
</dbReference>
<dbReference type="SUPFAM" id="SSF46894">
    <property type="entry name" value="C-terminal effector domain of the bipartite response regulators"/>
    <property type="match status" value="1"/>
</dbReference>
<gene>
    <name evidence="3" type="ORF">SAMN04489844_3737</name>
</gene>
<dbReference type="PANTHER" id="PTHR43214">
    <property type="entry name" value="TWO-COMPONENT RESPONSE REGULATOR"/>
    <property type="match status" value="1"/>
</dbReference>
<dbReference type="OrthoDB" id="9805444at2"/>
<dbReference type="SMART" id="SM00421">
    <property type="entry name" value="HTH_LUXR"/>
    <property type="match status" value="1"/>
</dbReference>
<keyword evidence="4" id="KW-1185">Reference proteome</keyword>
<dbReference type="GO" id="GO:0003677">
    <property type="term" value="F:DNA binding"/>
    <property type="evidence" value="ECO:0007669"/>
    <property type="project" value="UniProtKB-KW"/>
</dbReference>